<accession>A0A3P5YW47</accession>
<proteinExistence type="predicted"/>
<gene>
    <name evidence="2" type="ORF">BRAA06T23511Z</name>
    <name evidence="1" type="ORF">BRAPAZ1V2_A06P03140.2</name>
</gene>
<protein>
    <submittedName>
        <fullName evidence="1">Uncharacterized protein</fullName>
    </submittedName>
</protein>
<name>A0A3P5YW47_BRACM</name>
<organism evidence="2">
    <name type="scientific">Brassica campestris</name>
    <name type="common">Field mustard</name>
    <dbReference type="NCBI Taxonomy" id="3711"/>
    <lineage>
        <taxon>Eukaryota</taxon>
        <taxon>Viridiplantae</taxon>
        <taxon>Streptophyta</taxon>
        <taxon>Embryophyta</taxon>
        <taxon>Tracheophyta</taxon>
        <taxon>Spermatophyta</taxon>
        <taxon>Magnoliopsida</taxon>
        <taxon>eudicotyledons</taxon>
        <taxon>Gunneridae</taxon>
        <taxon>Pentapetalae</taxon>
        <taxon>rosids</taxon>
        <taxon>malvids</taxon>
        <taxon>Brassicales</taxon>
        <taxon>Brassicaceae</taxon>
        <taxon>Brassiceae</taxon>
        <taxon>Brassica</taxon>
    </lineage>
</organism>
<dbReference type="Gramene" id="A06p03140.2_BraZ1">
    <property type="protein sequence ID" value="A06p03140.2_BraZ1.CDS.1"/>
    <property type="gene ID" value="A06g03140.2_BraZ1"/>
</dbReference>
<evidence type="ECO:0000313" key="2">
    <source>
        <dbReference type="EMBL" id="VDC64971.1"/>
    </source>
</evidence>
<dbReference type="EMBL" id="LS974622">
    <property type="protein sequence ID" value="CAG7868074.1"/>
    <property type="molecule type" value="Genomic_DNA"/>
</dbReference>
<reference evidence="2" key="1">
    <citation type="submission" date="2018-11" db="EMBL/GenBank/DDBJ databases">
        <authorList>
            <consortium name="Genoscope - CEA"/>
            <person name="William W."/>
        </authorList>
    </citation>
    <scope>NUCLEOTIDE SEQUENCE</scope>
</reference>
<dbReference type="Proteomes" id="UP000694005">
    <property type="component" value="Chromosome A06"/>
</dbReference>
<sequence>MVMWQNVLVETVVASHLQIGVIMKSTKRNYYSIFK</sequence>
<dbReference type="EMBL" id="LR031569">
    <property type="protein sequence ID" value="VDC64971.1"/>
    <property type="molecule type" value="Genomic_DNA"/>
</dbReference>
<dbReference type="AlphaFoldDB" id="A0A3P5YW47"/>
<evidence type="ECO:0000313" key="1">
    <source>
        <dbReference type="EMBL" id="CAG7868074.1"/>
    </source>
</evidence>